<proteinExistence type="predicted"/>
<name>A0A090CXS1_9BACT</name>
<dbReference type="AlphaFoldDB" id="A0A090CXS1"/>
<dbReference type="eggNOG" id="ENOG5032R42">
    <property type="taxonomic scope" value="Bacteria"/>
</dbReference>
<reference evidence="1" key="1">
    <citation type="submission" date="2013-12" db="EMBL/GenBank/DDBJ databases">
        <authorList>
            <person name="Linke B."/>
        </authorList>
    </citation>
    <scope>NUCLEOTIDE SEQUENCE [LARGE SCALE GENOMIC DNA]</scope>
    <source>
        <strain evidence="1">CRIB-18</strain>
    </source>
</reference>
<dbReference type="EMBL" id="CCEJ010000001">
    <property type="protein sequence ID" value="CDR32947.1"/>
    <property type="molecule type" value="Genomic_DNA"/>
</dbReference>
<gene>
    <name evidence="1" type="ORF">CSEC_0103</name>
</gene>
<evidence type="ECO:0000313" key="2">
    <source>
        <dbReference type="Proteomes" id="UP000031552"/>
    </source>
</evidence>
<dbReference type="RefSeq" id="WP_041016458.1">
    <property type="nucleotide sequence ID" value="NZ_CCEJ010000001.1"/>
</dbReference>
<reference evidence="1" key="2">
    <citation type="submission" date="2014-09" db="EMBL/GenBank/DDBJ databases">
        <title>Criblamydia sequanensis harbors a mega-plasmid encoding arsenite resistance.</title>
        <authorList>
            <person name="Bertelli C."/>
            <person name="Goesmann A."/>
            <person name="Greub G."/>
        </authorList>
    </citation>
    <scope>NUCLEOTIDE SEQUENCE [LARGE SCALE GENOMIC DNA]</scope>
    <source>
        <strain evidence="1">CRIB-18</strain>
    </source>
</reference>
<keyword evidence="2" id="KW-1185">Reference proteome</keyword>
<protein>
    <submittedName>
        <fullName evidence="1">Uncharacterized protein</fullName>
    </submittedName>
</protein>
<dbReference type="OrthoDB" id="21587at2"/>
<sequence>MTEDKLEKVSKVTRKSGPAQAIEQELARVAPNKETFDDALKVGKQTKGPDNLELKSSLFDEVRHLNRSVNQVAKTATPERLAVQAKEVIAQIDDLKTKLETKDLDIKSSVQRILRNKLDHIDDSLKVAMDKAGLEYTPEPKIDVSLQTPINRFLGFLTNGQEQLKTLGLEVESMHLNNKQLSPANLLAIQIKVGYIQQELEFFTSLLNKALESTKTIMNVQV</sequence>
<organism evidence="1 2">
    <name type="scientific">Candidatus Criblamydia sequanensis CRIB-18</name>
    <dbReference type="NCBI Taxonomy" id="1437425"/>
    <lineage>
        <taxon>Bacteria</taxon>
        <taxon>Pseudomonadati</taxon>
        <taxon>Chlamydiota</taxon>
        <taxon>Chlamydiia</taxon>
        <taxon>Parachlamydiales</taxon>
        <taxon>Candidatus Criblamydiaceae</taxon>
        <taxon>Candidatus Criblamydia</taxon>
    </lineage>
</organism>
<comment type="caution">
    <text evidence="1">The sequence shown here is derived from an EMBL/GenBank/DDBJ whole genome shotgun (WGS) entry which is preliminary data.</text>
</comment>
<evidence type="ECO:0000313" key="1">
    <source>
        <dbReference type="EMBL" id="CDR32947.1"/>
    </source>
</evidence>
<accession>A0A090CXS1</accession>
<dbReference type="STRING" id="1437425.CSEC_0103"/>
<dbReference type="Proteomes" id="UP000031552">
    <property type="component" value="Unassembled WGS sequence"/>
</dbReference>